<sequence length="130" mass="14197">MQRTVRTLATVVGTLWIISFLLPFVRTQTGTIFKSTEFTYGSFTPDLAICYSNSIISQASSLTPVTRTFTFTPTTAQKNVRYIRITSPNLRKFYAQIVNGGVGTATATNIVVSSVHGGYLNVAVRIYCGA</sequence>
<proteinExistence type="predicted"/>
<dbReference type="EnsemblMetazoa" id="AFUN007017-RA">
    <property type="protein sequence ID" value="AFUN007017-PA"/>
    <property type="gene ID" value="AFUN007017"/>
</dbReference>
<dbReference type="VEuPathDB" id="VectorBase:AFUN007017"/>
<evidence type="ECO:0000313" key="1">
    <source>
        <dbReference type="EnsemblMetazoa" id="AFUN007017-PA"/>
    </source>
</evidence>
<organism evidence="1">
    <name type="scientific">Anopheles funestus</name>
    <name type="common">African malaria mosquito</name>
    <dbReference type="NCBI Taxonomy" id="62324"/>
    <lineage>
        <taxon>Eukaryota</taxon>
        <taxon>Metazoa</taxon>
        <taxon>Ecdysozoa</taxon>
        <taxon>Arthropoda</taxon>
        <taxon>Hexapoda</taxon>
        <taxon>Insecta</taxon>
        <taxon>Pterygota</taxon>
        <taxon>Neoptera</taxon>
        <taxon>Endopterygota</taxon>
        <taxon>Diptera</taxon>
        <taxon>Nematocera</taxon>
        <taxon>Culicoidea</taxon>
        <taxon>Culicidae</taxon>
        <taxon>Anophelinae</taxon>
        <taxon>Anopheles</taxon>
    </lineage>
</organism>
<protein>
    <submittedName>
        <fullName evidence="1">Uncharacterized protein</fullName>
    </submittedName>
</protein>
<dbReference type="InterPro" id="IPR031734">
    <property type="entry name" value="MBF2"/>
</dbReference>
<reference evidence="1" key="1">
    <citation type="submission" date="2020-05" db="UniProtKB">
        <authorList>
            <consortium name="EnsemblMetazoa"/>
        </authorList>
    </citation>
    <scope>IDENTIFICATION</scope>
    <source>
        <strain evidence="1">FUMOZ</strain>
    </source>
</reference>
<dbReference type="AlphaFoldDB" id="A0A182RL99"/>
<dbReference type="Pfam" id="PF15868">
    <property type="entry name" value="MBF2"/>
    <property type="match status" value="1"/>
</dbReference>
<name>A0A182RL99_ANOFN</name>
<accession>A0A182RL99</accession>